<dbReference type="KEGG" id="psq:PUNSTDRAFT_46980"/>
<evidence type="ECO:0000256" key="1">
    <source>
        <dbReference type="SAM" id="MobiDB-lite"/>
    </source>
</evidence>
<keyword evidence="3" id="KW-1185">Reference proteome</keyword>
<dbReference type="Proteomes" id="UP000054196">
    <property type="component" value="Unassembled WGS sequence"/>
</dbReference>
<accession>R7S5C8</accession>
<feature type="region of interest" description="Disordered" evidence="1">
    <location>
        <begin position="348"/>
        <end position="371"/>
    </location>
</feature>
<dbReference type="RefSeq" id="XP_007387525.1">
    <property type="nucleotide sequence ID" value="XM_007387463.1"/>
</dbReference>
<reference evidence="3" key="1">
    <citation type="journal article" date="2012" name="Science">
        <title>The Paleozoic origin of enzymatic lignin decomposition reconstructed from 31 fungal genomes.</title>
        <authorList>
            <person name="Floudas D."/>
            <person name="Binder M."/>
            <person name="Riley R."/>
            <person name="Barry K."/>
            <person name="Blanchette R.A."/>
            <person name="Henrissat B."/>
            <person name="Martinez A.T."/>
            <person name="Otillar R."/>
            <person name="Spatafora J.W."/>
            <person name="Yadav J.S."/>
            <person name="Aerts A."/>
            <person name="Benoit I."/>
            <person name="Boyd A."/>
            <person name="Carlson A."/>
            <person name="Copeland A."/>
            <person name="Coutinho P.M."/>
            <person name="de Vries R.P."/>
            <person name="Ferreira P."/>
            <person name="Findley K."/>
            <person name="Foster B."/>
            <person name="Gaskell J."/>
            <person name="Glotzer D."/>
            <person name="Gorecki P."/>
            <person name="Heitman J."/>
            <person name="Hesse C."/>
            <person name="Hori C."/>
            <person name="Igarashi K."/>
            <person name="Jurgens J.A."/>
            <person name="Kallen N."/>
            <person name="Kersten P."/>
            <person name="Kohler A."/>
            <person name="Kuees U."/>
            <person name="Kumar T.K.A."/>
            <person name="Kuo A."/>
            <person name="LaButti K."/>
            <person name="Larrondo L.F."/>
            <person name="Lindquist E."/>
            <person name="Ling A."/>
            <person name="Lombard V."/>
            <person name="Lucas S."/>
            <person name="Lundell T."/>
            <person name="Martin R."/>
            <person name="McLaughlin D.J."/>
            <person name="Morgenstern I."/>
            <person name="Morin E."/>
            <person name="Murat C."/>
            <person name="Nagy L.G."/>
            <person name="Nolan M."/>
            <person name="Ohm R.A."/>
            <person name="Patyshakuliyeva A."/>
            <person name="Rokas A."/>
            <person name="Ruiz-Duenas F.J."/>
            <person name="Sabat G."/>
            <person name="Salamov A."/>
            <person name="Samejima M."/>
            <person name="Schmutz J."/>
            <person name="Slot J.C."/>
            <person name="St John F."/>
            <person name="Stenlid J."/>
            <person name="Sun H."/>
            <person name="Sun S."/>
            <person name="Syed K."/>
            <person name="Tsang A."/>
            <person name="Wiebenga A."/>
            <person name="Young D."/>
            <person name="Pisabarro A."/>
            <person name="Eastwood D.C."/>
            <person name="Martin F."/>
            <person name="Cullen D."/>
            <person name="Grigoriev I.V."/>
            <person name="Hibbett D.S."/>
        </authorList>
    </citation>
    <scope>NUCLEOTIDE SEQUENCE [LARGE SCALE GENOMIC DNA]</scope>
    <source>
        <strain evidence="3">HHB-11173 SS5</strain>
    </source>
</reference>
<dbReference type="OrthoDB" id="3067489at2759"/>
<protein>
    <submittedName>
        <fullName evidence="2">Uncharacterized protein</fullName>
    </submittedName>
</protein>
<dbReference type="GeneID" id="18882832"/>
<evidence type="ECO:0000313" key="3">
    <source>
        <dbReference type="Proteomes" id="UP000054196"/>
    </source>
</evidence>
<evidence type="ECO:0000313" key="2">
    <source>
        <dbReference type="EMBL" id="EIN05122.1"/>
    </source>
</evidence>
<gene>
    <name evidence="2" type="ORF">PUNSTDRAFT_46980</name>
</gene>
<sequence>MARGVKGYFTAAQSQWFSDHKKEYLAKCGKFKTTAIGEPTPLDDADMKEWRDARWKEFVSLFRDDMKMIKHSDGTDIRAEEWEKMYQRKWINIKATYKPPTEHDRPFFLFSDTAASDFTGRELFRQENHLNINTAANEERARLGLDSKQHAGLYSKHLSAAWNSLSDDQQAVFTDRAIAARDLRSTLQADTSTSLEATYRNQRIFSDTIRRILSGMIGYGPQKIGNATFHLLYTYCDADNMMKSGVSSDTQNNSIDVRPDPSIVPFTERVPNFQKTTKKRWIEYCKEVLYPSTVATTPSTMPSEPSNMHTDAAPSLALSTAPASDATPSSSNNDMSKTAAQLISASGSTSTCATAEPGTEEQPAALRTTGESVLKVPRSITPLTPLPLDDEANINMANTAHGDAPIPSPVPRSPKRRIDATDSEGRGTVKRARGSRPKPPAVHIAEAGRPKRGSKPVNKDYIKSVAIPTTKRRLSERWVYEEADE</sequence>
<feature type="compositionally biased region" description="Basic and acidic residues" evidence="1">
    <location>
        <begin position="416"/>
        <end position="427"/>
    </location>
</feature>
<feature type="region of interest" description="Disordered" evidence="1">
    <location>
        <begin position="398"/>
        <end position="460"/>
    </location>
</feature>
<dbReference type="EMBL" id="JH687551">
    <property type="protein sequence ID" value="EIN05122.1"/>
    <property type="molecule type" value="Genomic_DNA"/>
</dbReference>
<organism evidence="2 3">
    <name type="scientific">Punctularia strigosozonata (strain HHB-11173)</name>
    <name type="common">White-rot fungus</name>
    <dbReference type="NCBI Taxonomy" id="741275"/>
    <lineage>
        <taxon>Eukaryota</taxon>
        <taxon>Fungi</taxon>
        <taxon>Dikarya</taxon>
        <taxon>Basidiomycota</taxon>
        <taxon>Agaricomycotina</taxon>
        <taxon>Agaricomycetes</taxon>
        <taxon>Corticiales</taxon>
        <taxon>Punctulariaceae</taxon>
        <taxon>Punctularia</taxon>
    </lineage>
</organism>
<dbReference type="HOGENOM" id="CLU_562763_0_0_1"/>
<name>R7S5C8_PUNST</name>
<proteinExistence type="predicted"/>
<dbReference type="AlphaFoldDB" id="R7S5C8"/>